<reference evidence="7 8" key="1">
    <citation type="submission" date="2017-12" db="EMBL/GenBank/DDBJ databases">
        <title>Mesoplasma syrphidae YJS, Complete Genome.</title>
        <authorList>
            <person name="Knight T.F."/>
            <person name="Citino T."/>
            <person name="Rubinstein R."/>
            <person name="Neuschaefer Z."/>
        </authorList>
    </citation>
    <scope>NUCLEOTIDE SEQUENCE [LARGE SCALE GENOMIC DNA]</scope>
    <source>
        <strain evidence="7 8">YJS</strain>
    </source>
</reference>
<comment type="similarity">
    <text evidence="6">Belongs to the FtsA/MreB family.</text>
</comment>
<dbReference type="KEGG" id="msyr:CXP39_00015"/>
<organism evidence="7 8">
    <name type="scientific">Mesoplasma syrphidae</name>
    <dbReference type="NCBI Taxonomy" id="225999"/>
    <lineage>
        <taxon>Bacteria</taxon>
        <taxon>Bacillati</taxon>
        <taxon>Mycoplasmatota</taxon>
        <taxon>Mollicutes</taxon>
        <taxon>Entomoplasmatales</taxon>
        <taxon>Entomoplasmataceae</taxon>
        <taxon>Mesoplasma</taxon>
    </lineage>
</organism>
<sequence length="322" mass="36492">MSNKRIGIVFGGEYTRIISSESGTLYDDLSLVCWNDLTTEVVVLGKDAKKMIDRVDKPLRVVAPLENDEVQNLEIFKDMVKVILDNFKVHFQGAELIISAPTIENEQIQKIILNIIDNFKYDSVEFVPKIFLAAVGANTDIDDEYGTIILDIDYFKATVAVIAEREILAYKQTTFAEKHLDDLLIQILKENFGLVVEQEIIEKIKWSLGSVIKLRDDLELILNGRDMITNERRTVTVNDSEFKKIFTQIFTSYKALVTTVLESCPMYIRTSIIKNGIKITGELAGIIGVKDFFADFFDVPVKTAKNRGYAVIDGALKYKKIQ</sequence>
<dbReference type="EMBL" id="CP025257">
    <property type="protein sequence ID" value="AUF83196.1"/>
    <property type="molecule type" value="Genomic_DNA"/>
</dbReference>
<dbReference type="PRINTS" id="PR01652">
    <property type="entry name" value="SHAPEPROTEIN"/>
</dbReference>
<keyword evidence="8" id="KW-1185">Reference proteome</keyword>
<dbReference type="GO" id="GO:0008360">
    <property type="term" value="P:regulation of cell shape"/>
    <property type="evidence" value="ECO:0007669"/>
    <property type="project" value="UniProtKB-KW"/>
</dbReference>
<evidence type="ECO:0000256" key="3">
    <source>
        <dbReference type="ARBA" id="ARBA00022741"/>
    </source>
</evidence>
<dbReference type="SUPFAM" id="SSF53067">
    <property type="entry name" value="Actin-like ATPase domain"/>
    <property type="match status" value="2"/>
</dbReference>
<dbReference type="RefSeq" id="WP_027048302.1">
    <property type="nucleotide sequence ID" value="NZ_CP025257.1"/>
</dbReference>
<evidence type="ECO:0000256" key="4">
    <source>
        <dbReference type="ARBA" id="ARBA00022840"/>
    </source>
</evidence>
<keyword evidence="5" id="KW-0133">Cell shape</keyword>
<protein>
    <submittedName>
        <fullName evidence="7">Uncharacterized protein</fullName>
    </submittedName>
</protein>
<dbReference type="Gene3D" id="3.90.640.10">
    <property type="entry name" value="Actin, Chain A, domain 4"/>
    <property type="match status" value="1"/>
</dbReference>
<dbReference type="InterPro" id="IPR056546">
    <property type="entry name" value="MreB_MamK-like"/>
</dbReference>
<dbReference type="InterPro" id="IPR043129">
    <property type="entry name" value="ATPase_NBD"/>
</dbReference>
<evidence type="ECO:0000313" key="7">
    <source>
        <dbReference type="EMBL" id="AUF83196.1"/>
    </source>
</evidence>
<keyword evidence="2" id="KW-0963">Cytoplasm</keyword>
<name>A0A2K9BIT5_9MOLU</name>
<dbReference type="GO" id="GO:0005524">
    <property type="term" value="F:ATP binding"/>
    <property type="evidence" value="ECO:0007669"/>
    <property type="project" value="UniProtKB-KW"/>
</dbReference>
<evidence type="ECO:0000256" key="2">
    <source>
        <dbReference type="ARBA" id="ARBA00022490"/>
    </source>
</evidence>
<dbReference type="OrthoDB" id="391604at2"/>
<dbReference type="PANTHER" id="PTHR42749:SF1">
    <property type="entry name" value="CELL SHAPE-DETERMINING PROTEIN MREB"/>
    <property type="match status" value="1"/>
</dbReference>
<dbReference type="Gene3D" id="3.30.420.40">
    <property type="match status" value="1"/>
</dbReference>
<proteinExistence type="inferred from homology"/>
<keyword evidence="3" id="KW-0547">Nucleotide-binding</keyword>
<dbReference type="PANTHER" id="PTHR42749">
    <property type="entry name" value="CELL SHAPE-DETERMINING PROTEIN MREB"/>
    <property type="match status" value="1"/>
</dbReference>
<evidence type="ECO:0000256" key="6">
    <source>
        <dbReference type="ARBA" id="ARBA00023458"/>
    </source>
</evidence>
<dbReference type="InterPro" id="IPR004753">
    <property type="entry name" value="MreB"/>
</dbReference>
<accession>A0A2K9BIT5</accession>
<dbReference type="AlphaFoldDB" id="A0A2K9BIT5"/>
<comment type="subcellular location">
    <subcellularLocation>
        <location evidence="1">Cytoplasm</location>
    </subcellularLocation>
</comment>
<dbReference type="Pfam" id="PF06723">
    <property type="entry name" value="MreB_Mbl"/>
    <property type="match status" value="1"/>
</dbReference>
<dbReference type="GO" id="GO:0005737">
    <property type="term" value="C:cytoplasm"/>
    <property type="evidence" value="ECO:0007669"/>
    <property type="project" value="UniProtKB-SubCell"/>
</dbReference>
<evidence type="ECO:0000256" key="5">
    <source>
        <dbReference type="ARBA" id="ARBA00022960"/>
    </source>
</evidence>
<gene>
    <name evidence="7" type="ORF">CXP39_00015</name>
</gene>
<evidence type="ECO:0000313" key="8">
    <source>
        <dbReference type="Proteomes" id="UP000233419"/>
    </source>
</evidence>
<evidence type="ECO:0000256" key="1">
    <source>
        <dbReference type="ARBA" id="ARBA00004496"/>
    </source>
</evidence>
<dbReference type="Proteomes" id="UP000233419">
    <property type="component" value="Chromosome"/>
</dbReference>
<dbReference type="GO" id="GO:0000902">
    <property type="term" value="P:cell morphogenesis"/>
    <property type="evidence" value="ECO:0007669"/>
    <property type="project" value="InterPro"/>
</dbReference>
<keyword evidence="4" id="KW-0067">ATP-binding</keyword>